<evidence type="ECO:0000313" key="3">
    <source>
        <dbReference type="Proteomes" id="UP001500124"/>
    </source>
</evidence>
<evidence type="ECO:0000256" key="1">
    <source>
        <dbReference type="SAM" id="SignalP"/>
    </source>
</evidence>
<organism evidence="2 3">
    <name type="scientific">Streptomyces similanensis</name>
    <dbReference type="NCBI Taxonomy" id="1274988"/>
    <lineage>
        <taxon>Bacteria</taxon>
        <taxon>Bacillati</taxon>
        <taxon>Actinomycetota</taxon>
        <taxon>Actinomycetes</taxon>
        <taxon>Kitasatosporales</taxon>
        <taxon>Streptomycetaceae</taxon>
        <taxon>Streptomyces</taxon>
    </lineage>
</organism>
<keyword evidence="3" id="KW-1185">Reference proteome</keyword>
<name>A0ABP9JXK9_9ACTN</name>
<feature type="chain" id="PRO_5045277195" description="Secreted protein" evidence="1">
    <location>
        <begin position="26"/>
        <end position="146"/>
    </location>
</feature>
<evidence type="ECO:0000313" key="2">
    <source>
        <dbReference type="EMBL" id="GAA5045424.1"/>
    </source>
</evidence>
<reference evidence="3" key="1">
    <citation type="journal article" date="2019" name="Int. J. Syst. Evol. Microbiol.">
        <title>The Global Catalogue of Microorganisms (GCM) 10K type strain sequencing project: providing services to taxonomists for standard genome sequencing and annotation.</title>
        <authorList>
            <consortium name="The Broad Institute Genomics Platform"/>
            <consortium name="The Broad Institute Genome Sequencing Center for Infectious Disease"/>
            <person name="Wu L."/>
            <person name="Ma J."/>
        </authorList>
    </citation>
    <scope>NUCLEOTIDE SEQUENCE [LARGE SCALE GENOMIC DNA]</scope>
    <source>
        <strain evidence="3">JCM 18410</strain>
    </source>
</reference>
<gene>
    <name evidence="2" type="ORF">GCM10023336_09090</name>
</gene>
<comment type="caution">
    <text evidence="2">The sequence shown here is derived from an EMBL/GenBank/DDBJ whole genome shotgun (WGS) entry which is preliminary data.</text>
</comment>
<proteinExistence type="predicted"/>
<feature type="signal peptide" evidence="1">
    <location>
        <begin position="1"/>
        <end position="25"/>
    </location>
</feature>
<sequence length="146" mass="15435">MHLKTTAATGLAAAALFVTAAPALAAPAGAATTRASVAPAAAAKALKTQKCDERHDVKVCITYRTKGNAGAKTNQFVASVKSYNKKSFKARLTVTNQKTWHNDKTPVVKRDDYVEVVKSTSKNGHACAALYVGPSSHYPAWMACIN</sequence>
<protein>
    <recommendedName>
        <fullName evidence="4">Secreted protein</fullName>
    </recommendedName>
</protein>
<dbReference type="EMBL" id="BAABKC010000011">
    <property type="protein sequence ID" value="GAA5045424.1"/>
    <property type="molecule type" value="Genomic_DNA"/>
</dbReference>
<dbReference type="RefSeq" id="WP_176150970.1">
    <property type="nucleotide sequence ID" value="NZ_BAABKC010000011.1"/>
</dbReference>
<keyword evidence="1" id="KW-0732">Signal</keyword>
<accession>A0ABP9JXK9</accession>
<dbReference type="Proteomes" id="UP001500124">
    <property type="component" value="Unassembled WGS sequence"/>
</dbReference>
<evidence type="ECO:0008006" key="4">
    <source>
        <dbReference type="Google" id="ProtNLM"/>
    </source>
</evidence>